<protein>
    <submittedName>
        <fullName evidence="1">Uncharacterized protein</fullName>
    </submittedName>
</protein>
<sequence>KESSVLRAVLPLVDNQAHIEATLDPGSQVISMSEDVCHFLGLAYDPAITVIRLASRLTEKPPTRHVGLKLGDITLYVQIHVIRSPAYNILLGRPFDILTG</sequence>
<reference evidence="1" key="1">
    <citation type="submission" date="2021-02" db="EMBL/GenBank/DDBJ databases">
        <authorList>
            <consortium name="DOE Joint Genome Institute"/>
            <person name="Ahrendt S."/>
            <person name="Looney B.P."/>
            <person name="Miyauchi S."/>
            <person name="Morin E."/>
            <person name="Drula E."/>
            <person name="Courty P.E."/>
            <person name="Chicoki N."/>
            <person name="Fauchery L."/>
            <person name="Kohler A."/>
            <person name="Kuo A."/>
            <person name="Labutti K."/>
            <person name="Pangilinan J."/>
            <person name="Lipzen A."/>
            <person name="Riley R."/>
            <person name="Andreopoulos W."/>
            <person name="He G."/>
            <person name="Johnson J."/>
            <person name="Barry K.W."/>
            <person name="Grigoriev I.V."/>
            <person name="Nagy L."/>
            <person name="Hibbett D."/>
            <person name="Henrissat B."/>
            <person name="Matheny P.B."/>
            <person name="Labbe J."/>
            <person name="Martin F."/>
        </authorList>
    </citation>
    <scope>NUCLEOTIDE SEQUENCE</scope>
    <source>
        <strain evidence="1">FP105234-sp</strain>
    </source>
</reference>
<comment type="caution">
    <text evidence="1">The sequence shown here is derived from an EMBL/GenBank/DDBJ whole genome shotgun (WGS) entry which is preliminary data.</text>
</comment>
<organism evidence="1 2">
    <name type="scientific">Auriscalpium vulgare</name>
    <dbReference type="NCBI Taxonomy" id="40419"/>
    <lineage>
        <taxon>Eukaryota</taxon>
        <taxon>Fungi</taxon>
        <taxon>Dikarya</taxon>
        <taxon>Basidiomycota</taxon>
        <taxon>Agaricomycotina</taxon>
        <taxon>Agaricomycetes</taxon>
        <taxon>Russulales</taxon>
        <taxon>Auriscalpiaceae</taxon>
        <taxon>Auriscalpium</taxon>
    </lineage>
</organism>
<proteinExistence type="predicted"/>
<feature type="non-terminal residue" evidence="1">
    <location>
        <position position="1"/>
    </location>
</feature>
<keyword evidence="2" id="KW-1185">Reference proteome</keyword>
<feature type="non-terminal residue" evidence="1">
    <location>
        <position position="100"/>
    </location>
</feature>
<accession>A0ACB8R8Z9</accession>
<evidence type="ECO:0000313" key="2">
    <source>
        <dbReference type="Proteomes" id="UP000814033"/>
    </source>
</evidence>
<name>A0ACB8R8Z9_9AGAM</name>
<dbReference type="EMBL" id="MU276198">
    <property type="protein sequence ID" value="KAI0040415.1"/>
    <property type="molecule type" value="Genomic_DNA"/>
</dbReference>
<evidence type="ECO:0000313" key="1">
    <source>
        <dbReference type="EMBL" id="KAI0040415.1"/>
    </source>
</evidence>
<reference evidence="1" key="2">
    <citation type="journal article" date="2022" name="New Phytol.">
        <title>Evolutionary transition to the ectomycorrhizal habit in the genomes of a hyperdiverse lineage of mushroom-forming fungi.</title>
        <authorList>
            <person name="Looney B."/>
            <person name="Miyauchi S."/>
            <person name="Morin E."/>
            <person name="Drula E."/>
            <person name="Courty P.E."/>
            <person name="Kohler A."/>
            <person name="Kuo A."/>
            <person name="LaButti K."/>
            <person name="Pangilinan J."/>
            <person name="Lipzen A."/>
            <person name="Riley R."/>
            <person name="Andreopoulos W."/>
            <person name="He G."/>
            <person name="Johnson J."/>
            <person name="Nolan M."/>
            <person name="Tritt A."/>
            <person name="Barry K.W."/>
            <person name="Grigoriev I.V."/>
            <person name="Nagy L.G."/>
            <person name="Hibbett D."/>
            <person name="Henrissat B."/>
            <person name="Matheny P.B."/>
            <person name="Labbe J."/>
            <person name="Martin F.M."/>
        </authorList>
    </citation>
    <scope>NUCLEOTIDE SEQUENCE</scope>
    <source>
        <strain evidence="1">FP105234-sp</strain>
    </source>
</reference>
<gene>
    <name evidence="1" type="ORF">FA95DRAFT_1470218</name>
</gene>
<dbReference type="Proteomes" id="UP000814033">
    <property type="component" value="Unassembled WGS sequence"/>
</dbReference>